<keyword evidence="2" id="KW-0175">Coiled coil</keyword>
<feature type="compositionally biased region" description="Basic and acidic residues" evidence="3">
    <location>
        <begin position="38"/>
        <end position="47"/>
    </location>
</feature>
<evidence type="ECO:0000313" key="5">
    <source>
        <dbReference type="EMBL" id="GJS66471.1"/>
    </source>
</evidence>
<organism evidence="5 6">
    <name type="scientific">Tanacetum coccineum</name>
    <dbReference type="NCBI Taxonomy" id="301880"/>
    <lineage>
        <taxon>Eukaryota</taxon>
        <taxon>Viridiplantae</taxon>
        <taxon>Streptophyta</taxon>
        <taxon>Embryophyta</taxon>
        <taxon>Tracheophyta</taxon>
        <taxon>Spermatophyta</taxon>
        <taxon>Magnoliopsida</taxon>
        <taxon>eudicotyledons</taxon>
        <taxon>Gunneridae</taxon>
        <taxon>Pentapetalae</taxon>
        <taxon>asterids</taxon>
        <taxon>campanulids</taxon>
        <taxon>Asterales</taxon>
        <taxon>Asteraceae</taxon>
        <taxon>Asteroideae</taxon>
        <taxon>Anthemideae</taxon>
        <taxon>Anthemidinae</taxon>
        <taxon>Tanacetum</taxon>
    </lineage>
</organism>
<dbReference type="PROSITE" id="PS50158">
    <property type="entry name" value="ZF_CCHC"/>
    <property type="match status" value="1"/>
</dbReference>
<proteinExistence type="predicted"/>
<sequence length="1005" mass="112975">MSVLPDDQMNSVINCLTTKSTWDDLILYYEGPSDVKESRVMDLKDSQDSPDDEEDTRSSQEYMNDLEEVYQVRALLAKSKRFIKKGTQRFSSEKATDQTECHKCGKKGHFARDCWSKTSVPSYHSTFQPKLLHSSEHKPEPRHTKDFEAKYNKVKAKLALLSSSASAPSSSSGKNKGLIVESYDWDEEEVSFDDNEVPEVKALIDLADEERVSVRKESARNDYLCIDLNYVEEQRNNLMSKHRNLVQELNTCKEQLLVLKQAKLDILTMQHVNTEILKENQNIRNELKELTSFTEAWLNSSNKVNQYNSEVSITGSNKSKLSEDEDSTLSNHDTRKHPLPPTQKLTGAEPVSGPKTIKLILKSKSTFKAETLKGIIINEPFSAPARGNKGSLASKTNSALAGESSSRSRPIRPAIPFPSCIHCGYSDHKFDDCVYYPICEIRGSYDHDTHGHNRIISLRRGIKPRNPQHVTKNCKTCGSNVHTTSDHNDIELFRKREALQAKKVESLKASKTESSSALRSKTPTKRCSYLLTLILSKWKIFQHMIQFQFFSIKKEPDIVIDCANMGTIRLQRDRRVLVVIVRLPSLRVADSLIGNHPEDDFMPLETIRRSHSIIGKRISFELEGKTFESKRRDLSFLPKEPSPAFCTSSPSMSVNIEPLMTDEEPVLQPTKATADSGGSPKRELFVVHPGSVAARMKNRKYKTRGGSSMPPVKRKLVPRSSTACATRAKTSASKDDVSFLTISDEDEGLSDVPELKDATACHLKILNITPPDWKNHLDNYMDLELLDIHDRCYARQAFIDNVVNRRSHELLGVIEKLRAKCEAAMSDFEKNPTVVTLREKISTLSSEAKEHKANLDWMMLESQKWAGYQANLSSLESHVVSLEAEKARLEAVKLSLRKEVNDARRDTMEVVSKVFPYAAMELIHSDDLDSLVGKLVTSAIVYRRSDPSAPVEVLLSKKPPSIQKPAPSKTRALVTSSQKATSSSIPASNMMSPPADTFVVKPSSF</sequence>
<gene>
    <name evidence="5" type="ORF">Tco_0681035</name>
</gene>
<evidence type="ECO:0000256" key="3">
    <source>
        <dbReference type="SAM" id="MobiDB-lite"/>
    </source>
</evidence>
<dbReference type="Proteomes" id="UP001151760">
    <property type="component" value="Unassembled WGS sequence"/>
</dbReference>
<dbReference type="SMART" id="SM00343">
    <property type="entry name" value="ZnF_C2HC"/>
    <property type="match status" value="2"/>
</dbReference>
<dbReference type="Gene3D" id="4.10.60.10">
    <property type="entry name" value="Zinc finger, CCHC-type"/>
    <property type="match status" value="1"/>
</dbReference>
<dbReference type="InterPro" id="IPR036875">
    <property type="entry name" value="Znf_CCHC_sf"/>
</dbReference>
<feature type="domain" description="CCHC-type" evidence="4">
    <location>
        <begin position="101"/>
        <end position="114"/>
    </location>
</feature>
<feature type="region of interest" description="Disordered" evidence="3">
    <location>
        <begin position="38"/>
        <end position="62"/>
    </location>
</feature>
<feature type="compositionally biased region" description="Polar residues" evidence="3">
    <location>
        <begin position="309"/>
        <end position="319"/>
    </location>
</feature>
<name>A0ABQ4XN45_9ASTR</name>
<feature type="region of interest" description="Disordered" evidence="3">
    <location>
        <begin position="309"/>
        <end position="350"/>
    </location>
</feature>
<keyword evidence="1" id="KW-0479">Metal-binding</keyword>
<dbReference type="EMBL" id="BQNB010009650">
    <property type="protein sequence ID" value="GJS66471.1"/>
    <property type="molecule type" value="Genomic_DNA"/>
</dbReference>
<protein>
    <submittedName>
        <fullName evidence="5">Retrovirus-related pol polyprotein from transposon TNT 1-94</fullName>
    </submittedName>
</protein>
<feature type="coiled-coil region" evidence="2">
    <location>
        <begin position="834"/>
        <end position="906"/>
    </location>
</feature>
<evidence type="ECO:0000256" key="2">
    <source>
        <dbReference type="SAM" id="Coils"/>
    </source>
</evidence>
<comment type="caution">
    <text evidence="5">The sequence shown here is derived from an EMBL/GenBank/DDBJ whole genome shotgun (WGS) entry which is preliminary data.</text>
</comment>
<feature type="region of interest" description="Disordered" evidence="3">
    <location>
        <begin position="958"/>
        <end position="1005"/>
    </location>
</feature>
<evidence type="ECO:0000256" key="1">
    <source>
        <dbReference type="PROSITE-ProRule" id="PRU00047"/>
    </source>
</evidence>
<keyword evidence="1" id="KW-0863">Zinc-finger</keyword>
<keyword evidence="6" id="KW-1185">Reference proteome</keyword>
<feature type="coiled-coil region" evidence="2">
    <location>
        <begin position="228"/>
        <end position="255"/>
    </location>
</feature>
<reference evidence="5" key="2">
    <citation type="submission" date="2022-01" db="EMBL/GenBank/DDBJ databases">
        <authorList>
            <person name="Yamashiro T."/>
            <person name="Shiraishi A."/>
            <person name="Satake H."/>
            <person name="Nakayama K."/>
        </authorList>
    </citation>
    <scope>NUCLEOTIDE SEQUENCE</scope>
</reference>
<feature type="region of interest" description="Disordered" evidence="3">
    <location>
        <begin position="386"/>
        <end position="408"/>
    </location>
</feature>
<keyword evidence="1" id="KW-0862">Zinc</keyword>
<reference evidence="5" key="1">
    <citation type="journal article" date="2022" name="Int. J. Mol. Sci.">
        <title>Draft Genome of Tanacetum Coccineum: Genomic Comparison of Closely Related Tanacetum-Family Plants.</title>
        <authorList>
            <person name="Yamashiro T."/>
            <person name="Shiraishi A."/>
            <person name="Nakayama K."/>
            <person name="Satake H."/>
        </authorList>
    </citation>
    <scope>NUCLEOTIDE SEQUENCE</scope>
</reference>
<dbReference type="SUPFAM" id="SSF57756">
    <property type="entry name" value="Retrovirus zinc finger-like domains"/>
    <property type="match status" value="1"/>
</dbReference>
<accession>A0ABQ4XN45</accession>
<evidence type="ECO:0000259" key="4">
    <source>
        <dbReference type="PROSITE" id="PS50158"/>
    </source>
</evidence>
<dbReference type="InterPro" id="IPR001878">
    <property type="entry name" value="Znf_CCHC"/>
</dbReference>
<evidence type="ECO:0000313" key="6">
    <source>
        <dbReference type="Proteomes" id="UP001151760"/>
    </source>
</evidence>
<feature type="compositionally biased region" description="Polar residues" evidence="3">
    <location>
        <begin position="973"/>
        <end position="991"/>
    </location>
</feature>